<feature type="binding site" evidence="18">
    <location>
        <position position="158"/>
    </location>
    <ligand>
        <name>K(+)</name>
        <dbReference type="ChEBI" id="CHEBI:29103"/>
    </ligand>
</feature>
<evidence type="ECO:0000256" key="8">
    <source>
        <dbReference type="ARBA" id="ARBA00022857"/>
    </source>
</evidence>
<evidence type="ECO:0000313" key="22">
    <source>
        <dbReference type="EMBL" id="BAI80004.1"/>
    </source>
</evidence>
<comment type="similarity">
    <text evidence="4 19">In the C-terminal section; belongs to the NnrD/CARKD family.</text>
</comment>
<dbReference type="eggNOG" id="COG0063">
    <property type="taxonomic scope" value="Bacteria"/>
</dbReference>
<dbReference type="SUPFAM" id="SSF53613">
    <property type="entry name" value="Ribokinase-like"/>
    <property type="match status" value="1"/>
</dbReference>
<feature type="binding site" evidence="18">
    <location>
        <begin position="126"/>
        <end position="132"/>
    </location>
    <ligand>
        <name>(6S)-NADPHX</name>
        <dbReference type="ChEBI" id="CHEBI:64076"/>
    </ligand>
</feature>
<dbReference type="HOGENOM" id="CLU_024853_4_1_0"/>
<keyword evidence="23" id="KW-1185">Reference proteome</keyword>
<dbReference type="InterPro" id="IPR004443">
    <property type="entry name" value="YjeF_N_dom"/>
</dbReference>
<dbReference type="GO" id="GO:0046872">
    <property type="term" value="F:metal ion binding"/>
    <property type="evidence" value="ECO:0007669"/>
    <property type="project" value="UniProtKB-UniRule"/>
</dbReference>
<reference evidence="22 23" key="1">
    <citation type="journal article" date="2010" name="DNA Res.">
        <title>Bacterial lifestyle in a deep-sea hydrothermal vent chimney revealed by the genome sequence of the thermophilic bacterium Deferribacter desulfuricans SSM1.</title>
        <authorList>
            <person name="Takaki Y."/>
            <person name="Shimamura S."/>
            <person name="Nakagawa S."/>
            <person name="Fukuhara Y."/>
            <person name="Horikawa H."/>
            <person name="Ankai A."/>
            <person name="Harada T."/>
            <person name="Hosoyama A."/>
            <person name="Oguchi A."/>
            <person name="Fukui S."/>
            <person name="Fujita N."/>
            <person name="Takami H."/>
            <person name="Takai K."/>
        </authorList>
    </citation>
    <scope>NUCLEOTIDE SEQUENCE [LARGE SCALE GENOMIC DNA]</scope>
    <source>
        <strain evidence="23">DSM 14783 / JCM 11476 / NBRC 101012 / SSM1</strain>
    </source>
</reference>
<dbReference type="STRING" id="639282.DEFDS_0510"/>
<evidence type="ECO:0000256" key="9">
    <source>
        <dbReference type="ARBA" id="ARBA00022958"/>
    </source>
</evidence>
<dbReference type="Gene3D" id="3.40.50.10260">
    <property type="entry name" value="YjeF N-terminal domain"/>
    <property type="match status" value="1"/>
</dbReference>
<comment type="catalytic activity">
    <reaction evidence="2 18 19">
        <text>(6R)-NADPHX = (6S)-NADPHX</text>
        <dbReference type="Rhea" id="RHEA:32227"/>
        <dbReference type="ChEBI" id="CHEBI:64076"/>
        <dbReference type="ChEBI" id="CHEBI:64077"/>
        <dbReference type="EC" id="5.1.99.6"/>
    </reaction>
</comment>
<dbReference type="GO" id="GO:0005524">
    <property type="term" value="F:ATP binding"/>
    <property type="evidence" value="ECO:0007669"/>
    <property type="project" value="UniProtKB-UniRule"/>
</dbReference>
<name>D3PBN1_DEFDS</name>
<dbReference type="eggNOG" id="COG0062">
    <property type="taxonomic scope" value="Bacteria"/>
</dbReference>
<evidence type="ECO:0000256" key="16">
    <source>
        <dbReference type="ARBA" id="ARBA00049209"/>
    </source>
</evidence>
<organism evidence="22 23">
    <name type="scientific">Deferribacter desulfuricans (strain DSM 14783 / JCM 11476 / NBRC 101012 / SSM1)</name>
    <dbReference type="NCBI Taxonomy" id="639282"/>
    <lineage>
        <taxon>Bacteria</taxon>
        <taxon>Pseudomonadati</taxon>
        <taxon>Deferribacterota</taxon>
        <taxon>Deferribacteres</taxon>
        <taxon>Deferribacterales</taxon>
        <taxon>Deferribacteraceae</taxon>
        <taxon>Deferribacter</taxon>
    </lineage>
</organism>
<dbReference type="Pfam" id="PF03853">
    <property type="entry name" value="YjeF_N"/>
    <property type="match status" value="1"/>
</dbReference>
<keyword evidence="5 18" id="KW-0479">Metal-binding</keyword>
<keyword evidence="9 18" id="KW-0630">Potassium</keyword>
<evidence type="ECO:0000256" key="19">
    <source>
        <dbReference type="PIRNR" id="PIRNR017184"/>
    </source>
</evidence>
<evidence type="ECO:0000256" key="10">
    <source>
        <dbReference type="ARBA" id="ARBA00023027"/>
    </source>
</evidence>
<comment type="function">
    <text evidence="17">Catalyzes the dehydration of the S-form of NAD(P)HX at the expense of ADP, which is converted to AMP. Together with NAD(P)HX epimerase, which catalyzes the epimerization of the S- and R-forms, the enzyme allows the repair of both epimers of NAD(P)HX, a damaged form of NAD(P)H that is a result of enzymatic or heat-dependent hydration.</text>
</comment>
<comment type="function">
    <text evidence="18">Catalyzes the epimerization of the S- and R-forms of NAD(P)HX, a damaged form of NAD(P)H that is a result of enzymatic or heat-dependent hydration. This is a prerequisite for the S-specific NAD(P)H-hydrate dehydratase to allow the repair of both epimers of NAD(P)HX.</text>
</comment>
<keyword evidence="8 17" id="KW-0521">NADP</keyword>
<dbReference type="HAMAP" id="MF_01966">
    <property type="entry name" value="NADHX_epimerase"/>
    <property type="match status" value="1"/>
</dbReference>
<feature type="binding site" evidence="18">
    <location>
        <begin position="57"/>
        <end position="61"/>
    </location>
    <ligand>
        <name>(6S)-NADPHX</name>
        <dbReference type="ChEBI" id="CHEBI:64076"/>
    </ligand>
</feature>
<evidence type="ECO:0000256" key="4">
    <source>
        <dbReference type="ARBA" id="ARBA00009524"/>
    </source>
</evidence>
<feature type="binding site" evidence="18">
    <location>
        <position position="58"/>
    </location>
    <ligand>
        <name>K(+)</name>
        <dbReference type="ChEBI" id="CHEBI:29103"/>
    </ligand>
</feature>
<sequence length="507" mass="55825">MEVLNSKQMANADKYTIEILGTPSIVLMENAARGIFEEFEKLSIPKNKIAVLVGKGNNGGDGLALARHLFNRGYKVDIIFIYPPEELKGDAKTNLEILKKYPIQMFNYNDEINFDNYDVIFDAIFGTGLTRPVEGIAKDVIINANLSKAFKIAIDIPSGLPGSNHNILGECLKADITITLARPKIPHVFYPAKKFCGKVIVKDISIPDFSIQTVSPYIFELTLDNLPLIYKREEDSHKGHFGHNVVIGGSAGKMGAPIMASYASVMSGAGLTTCAIFEQYYYFLSKYPEIMAFIIKGKSFYTSSELDELLKFISDKNVITLGCGLGRNHQTKEFVKGLIEECDKSFVIDADGLYHLDDSLLNQLSFRAVLTPHIGEFARLTGLNKDEILQNKISLAKDFALKYQVVLVLKSADTIIATPEGNLFVLSNGTPALSKGGSGDCLAGLIGGLIAQNYSLLDAAKLGCFTMNLTASILTKEKNEKCLKTTEIIENLYRGFNEIEAYQQQSK</sequence>
<evidence type="ECO:0000256" key="11">
    <source>
        <dbReference type="ARBA" id="ARBA00023235"/>
    </source>
</evidence>
<comment type="catalytic activity">
    <reaction evidence="16 17 19">
        <text>(6S)-NADPHX + ADP = AMP + phosphate + NADPH + H(+)</text>
        <dbReference type="Rhea" id="RHEA:32235"/>
        <dbReference type="ChEBI" id="CHEBI:15378"/>
        <dbReference type="ChEBI" id="CHEBI:43474"/>
        <dbReference type="ChEBI" id="CHEBI:57783"/>
        <dbReference type="ChEBI" id="CHEBI:64076"/>
        <dbReference type="ChEBI" id="CHEBI:456215"/>
        <dbReference type="ChEBI" id="CHEBI:456216"/>
        <dbReference type="EC" id="4.2.1.136"/>
    </reaction>
</comment>
<gene>
    <name evidence="18" type="primary">nnrE</name>
    <name evidence="17" type="synonym">nnrD</name>
    <name evidence="22" type="ordered locus">DEFDS_0510</name>
</gene>
<evidence type="ECO:0000256" key="7">
    <source>
        <dbReference type="ARBA" id="ARBA00022840"/>
    </source>
</evidence>
<accession>D3PBN1</accession>
<comment type="similarity">
    <text evidence="17">Belongs to the NnrD/CARKD family.</text>
</comment>
<keyword evidence="11 18" id="KW-0413">Isomerase</keyword>
<comment type="subunit">
    <text evidence="17">Homotetramer.</text>
</comment>
<evidence type="ECO:0000256" key="14">
    <source>
        <dbReference type="ARBA" id="ARBA00025153"/>
    </source>
</evidence>
<dbReference type="Gene3D" id="3.40.1190.20">
    <property type="match status" value="1"/>
</dbReference>
<feature type="binding site" evidence="18">
    <location>
        <position position="122"/>
    </location>
    <ligand>
        <name>K(+)</name>
        <dbReference type="ChEBI" id="CHEBI:29103"/>
    </ligand>
</feature>
<feature type="binding site" evidence="17">
    <location>
        <position position="440"/>
    </location>
    <ligand>
        <name>(6S)-NADPHX</name>
        <dbReference type="ChEBI" id="CHEBI:64076"/>
    </ligand>
</feature>
<dbReference type="PIRSF" id="PIRSF017184">
    <property type="entry name" value="Nnr"/>
    <property type="match status" value="1"/>
</dbReference>
<dbReference type="GO" id="GO:0052856">
    <property type="term" value="F:NAD(P)HX epimerase activity"/>
    <property type="evidence" value="ECO:0007669"/>
    <property type="project" value="UniProtKB-UniRule"/>
</dbReference>
<dbReference type="GO" id="GO:0110051">
    <property type="term" value="P:metabolite repair"/>
    <property type="evidence" value="ECO:0007669"/>
    <property type="project" value="TreeGrafter"/>
</dbReference>
<feature type="binding site" evidence="17">
    <location>
        <begin position="410"/>
        <end position="414"/>
    </location>
    <ligand>
        <name>AMP</name>
        <dbReference type="ChEBI" id="CHEBI:456215"/>
    </ligand>
</feature>
<proteinExistence type="inferred from homology"/>
<dbReference type="SUPFAM" id="SSF64153">
    <property type="entry name" value="YjeF N-terminal domain-like"/>
    <property type="match status" value="1"/>
</dbReference>
<dbReference type="PANTHER" id="PTHR12592">
    <property type="entry name" value="ATP-DEPENDENT (S)-NAD(P)H-HYDRATE DEHYDRATASE FAMILY MEMBER"/>
    <property type="match status" value="1"/>
</dbReference>
<dbReference type="EMBL" id="AP011529">
    <property type="protein sequence ID" value="BAI80004.1"/>
    <property type="molecule type" value="Genomic_DNA"/>
</dbReference>
<dbReference type="KEGG" id="ddf:DEFDS_0510"/>
<comment type="catalytic activity">
    <reaction evidence="1 18 19">
        <text>(6R)-NADHX = (6S)-NADHX</text>
        <dbReference type="Rhea" id="RHEA:32215"/>
        <dbReference type="ChEBI" id="CHEBI:64074"/>
        <dbReference type="ChEBI" id="CHEBI:64075"/>
        <dbReference type="EC" id="5.1.99.6"/>
    </reaction>
</comment>
<dbReference type="InterPro" id="IPR036652">
    <property type="entry name" value="YjeF_N_dom_sf"/>
</dbReference>
<feature type="binding site" evidence="17">
    <location>
        <position position="373"/>
    </location>
    <ligand>
        <name>(6S)-NADPHX</name>
        <dbReference type="ChEBI" id="CHEBI:64076"/>
    </ligand>
</feature>
<dbReference type="GO" id="GO:0052855">
    <property type="term" value="F:ADP-dependent NAD(P)H-hydrate dehydratase activity"/>
    <property type="evidence" value="ECO:0007669"/>
    <property type="project" value="UniProtKB-UniRule"/>
</dbReference>
<feature type="binding site" evidence="17">
    <location>
        <position position="439"/>
    </location>
    <ligand>
        <name>AMP</name>
        <dbReference type="ChEBI" id="CHEBI:456215"/>
    </ligand>
</feature>
<dbReference type="InterPro" id="IPR000631">
    <property type="entry name" value="CARKD"/>
</dbReference>
<keyword evidence="10 17" id="KW-0520">NAD</keyword>
<dbReference type="AlphaFoldDB" id="D3PBN1"/>
<dbReference type="OrthoDB" id="9806925at2"/>
<feature type="domain" description="YjeF N-terminal" evidence="21">
    <location>
        <begin position="9"/>
        <end position="212"/>
    </location>
</feature>
<dbReference type="HAMAP" id="MF_01965">
    <property type="entry name" value="NADHX_dehydratase"/>
    <property type="match status" value="1"/>
</dbReference>
<comment type="cofactor">
    <cofactor evidence="18 19">
        <name>K(+)</name>
        <dbReference type="ChEBI" id="CHEBI:29103"/>
    </cofactor>
    <text evidence="18 19">Binds 1 potassium ion per subunit.</text>
</comment>
<evidence type="ECO:0000259" key="20">
    <source>
        <dbReference type="PROSITE" id="PS51383"/>
    </source>
</evidence>
<feature type="domain" description="YjeF C-terminal" evidence="20">
    <location>
        <begin position="221"/>
        <end position="499"/>
    </location>
</feature>
<dbReference type="Pfam" id="PF01256">
    <property type="entry name" value="Carb_kinase"/>
    <property type="match status" value="1"/>
</dbReference>
<evidence type="ECO:0000256" key="6">
    <source>
        <dbReference type="ARBA" id="ARBA00022741"/>
    </source>
</evidence>
<evidence type="ECO:0000256" key="15">
    <source>
        <dbReference type="ARBA" id="ARBA00048238"/>
    </source>
</evidence>
<dbReference type="RefSeq" id="WP_013007252.1">
    <property type="nucleotide sequence ID" value="NC_013939.1"/>
</dbReference>
<feature type="binding site" evidence="18">
    <location>
        <position position="155"/>
    </location>
    <ligand>
        <name>(6S)-NADPHX</name>
        <dbReference type="ChEBI" id="CHEBI:64076"/>
    </ligand>
</feature>
<dbReference type="EC" id="5.1.99.6" evidence="19"/>
<dbReference type="PROSITE" id="PS51385">
    <property type="entry name" value="YJEF_N"/>
    <property type="match status" value="1"/>
</dbReference>
<evidence type="ECO:0000259" key="21">
    <source>
        <dbReference type="PROSITE" id="PS51385"/>
    </source>
</evidence>
<keyword evidence="12 17" id="KW-0456">Lyase</keyword>
<dbReference type="NCBIfam" id="TIGR00197">
    <property type="entry name" value="yjeF_nterm"/>
    <property type="match status" value="1"/>
</dbReference>
<dbReference type="PROSITE" id="PS51383">
    <property type="entry name" value="YJEF_C_3"/>
    <property type="match status" value="1"/>
</dbReference>
<comment type="caution">
    <text evidence="18">Lacks conserved residue(s) required for the propagation of feature annotation.</text>
</comment>
<comment type="similarity">
    <text evidence="18">Belongs to the NnrE/AIBP family.</text>
</comment>
<keyword evidence="13" id="KW-0511">Multifunctional enzyme</keyword>
<feature type="binding site" evidence="17">
    <location>
        <position position="256"/>
    </location>
    <ligand>
        <name>(6S)-NADPHX</name>
        <dbReference type="ChEBI" id="CHEBI:64076"/>
    </ligand>
</feature>
<protein>
    <recommendedName>
        <fullName evidence="19">Bifunctional NAD(P)H-hydrate repair enzyme</fullName>
    </recommendedName>
    <alternativeName>
        <fullName evidence="19">Nicotinamide nucleotide repair protein</fullName>
    </alternativeName>
    <domain>
        <recommendedName>
            <fullName evidence="19">ADP-dependent (S)-NAD(P)H-hydrate dehydratase</fullName>
            <ecNumber evidence="19">4.2.1.136</ecNumber>
        </recommendedName>
        <alternativeName>
            <fullName evidence="19">ADP-dependent NAD(P)HX dehydratase</fullName>
        </alternativeName>
    </domain>
    <domain>
        <recommendedName>
            <fullName evidence="19">NAD(P)H-hydrate epimerase</fullName>
            <ecNumber evidence="19">5.1.99.6</ecNumber>
        </recommendedName>
    </domain>
</protein>
<keyword evidence="7 17" id="KW-0067">ATP-binding</keyword>
<evidence type="ECO:0000256" key="1">
    <source>
        <dbReference type="ARBA" id="ARBA00000013"/>
    </source>
</evidence>
<dbReference type="InterPro" id="IPR030677">
    <property type="entry name" value="Nnr"/>
</dbReference>
<comment type="cofactor">
    <cofactor evidence="17">
        <name>Mg(2+)</name>
        <dbReference type="ChEBI" id="CHEBI:18420"/>
    </cofactor>
</comment>
<dbReference type="GO" id="GO:0046496">
    <property type="term" value="P:nicotinamide nucleotide metabolic process"/>
    <property type="evidence" value="ECO:0007669"/>
    <property type="project" value="UniProtKB-UniRule"/>
</dbReference>
<comment type="catalytic activity">
    <reaction evidence="15 17 19">
        <text>(6S)-NADHX + ADP = AMP + phosphate + NADH + H(+)</text>
        <dbReference type="Rhea" id="RHEA:32223"/>
        <dbReference type="ChEBI" id="CHEBI:15378"/>
        <dbReference type="ChEBI" id="CHEBI:43474"/>
        <dbReference type="ChEBI" id="CHEBI:57945"/>
        <dbReference type="ChEBI" id="CHEBI:64074"/>
        <dbReference type="ChEBI" id="CHEBI:456215"/>
        <dbReference type="ChEBI" id="CHEBI:456216"/>
        <dbReference type="EC" id="4.2.1.136"/>
    </reaction>
</comment>
<evidence type="ECO:0000256" key="2">
    <source>
        <dbReference type="ARBA" id="ARBA00000909"/>
    </source>
</evidence>
<keyword evidence="6 17" id="KW-0547">Nucleotide-binding</keyword>
<evidence type="ECO:0000256" key="3">
    <source>
        <dbReference type="ARBA" id="ARBA00006001"/>
    </source>
</evidence>
<comment type="function">
    <text evidence="14 19">Bifunctional enzyme that catalyzes the epimerization of the S- and R-forms of NAD(P)HX and the dehydration of the S-form of NAD(P)HX at the expense of ADP, which is converted to AMP. This allows the repair of both epimers of NAD(P)HX, a damaged form of NAD(P)H that is a result of enzymatic or heat-dependent hydration.</text>
</comment>
<dbReference type="PANTHER" id="PTHR12592:SF0">
    <property type="entry name" value="ATP-DEPENDENT (S)-NAD(P)H-HYDRATE DEHYDRATASE"/>
    <property type="match status" value="1"/>
</dbReference>
<evidence type="ECO:0000256" key="18">
    <source>
        <dbReference type="HAMAP-Rule" id="MF_01966"/>
    </source>
</evidence>
<dbReference type="CDD" id="cd01171">
    <property type="entry name" value="YXKO-related"/>
    <property type="match status" value="1"/>
</dbReference>
<feature type="binding site" evidence="17">
    <location>
        <position position="324"/>
    </location>
    <ligand>
        <name>(6S)-NADPHX</name>
        <dbReference type="ChEBI" id="CHEBI:64076"/>
    </ligand>
</feature>
<dbReference type="NCBIfam" id="TIGR00196">
    <property type="entry name" value="yjeF_cterm"/>
    <property type="match status" value="1"/>
</dbReference>
<evidence type="ECO:0000256" key="5">
    <source>
        <dbReference type="ARBA" id="ARBA00022723"/>
    </source>
</evidence>
<evidence type="ECO:0000256" key="17">
    <source>
        <dbReference type="HAMAP-Rule" id="MF_01965"/>
    </source>
</evidence>
<evidence type="ECO:0000256" key="12">
    <source>
        <dbReference type="ARBA" id="ARBA00023239"/>
    </source>
</evidence>
<dbReference type="InterPro" id="IPR029056">
    <property type="entry name" value="Ribokinase-like"/>
</dbReference>
<dbReference type="Proteomes" id="UP000001520">
    <property type="component" value="Chromosome"/>
</dbReference>
<evidence type="ECO:0000313" key="23">
    <source>
        <dbReference type="Proteomes" id="UP000001520"/>
    </source>
</evidence>
<evidence type="ECO:0000256" key="13">
    <source>
        <dbReference type="ARBA" id="ARBA00023268"/>
    </source>
</evidence>
<dbReference type="EC" id="4.2.1.136" evidence="19"/>
<comment type="similarity">
    <text evidence="3 19">In the N-terminal section; belongs to the NnrE/AIBP family.</text>
</comment>